<dbReference type="GO" id="GO:0005737">
    <property type="term" value="C:cytoplasm"/>
    <property type="evidence" value="ECO:0007669"/>
    <property type="project" value="TreeGrafter"/>
</dbReference>
<dbReference type="AlphaFoldDB" id="A0A1T4KRW4"/>
<dbReference type="Gene3D" id="3.40.50.1000">
    <property type="entry name" value="HAD superfamily/HAD-like"/>
    <property type="match status" value="1"/>
</dbReference>
<comment type="cofactor">
    <cofactor evidence="1">
        <name>Mg(2+)</name>
        <dbReference type="ChEBI" id="CHEBI:18420"/>
    </cofactor>
</comment>
<accession>A0A1T4KRW4</accession>
<name>A0A1T4KRW4_9FIRM</name>
<organism evidence="12 13">
    <name type="scientific">Garciella nitratireducens DSM 15102</name>
    <dbReference type="NCBI Taxonomy" id="1121911"/>
    <lineage>
        <taxon>Bacteria</taxon>
        <taxon>Bacillati</taxon>
        <taxon>Bacillota</taxon>
        <taxon>Clostridia</taxon>
        <taxon>Eubacteriales</taxon>
        <taxon>Eubacteriaceae</taxon>
        <taxon>Garciella</taxon>
    </lineage>
</organism>
<dbReference type="GO" id="GO:0006564">
    <property type="term" value="P:L-serine biosynthetic process"/>
    <property type="evidence" value="ECO:0007669"/>
    <property type="project" value="UniProtKB-KW"/>
</dbReference>
<evidence type="ECO:0000256" key="6">
    <source>
        <dbReference type="ARBA" id="ARBA00022723"/>
    </source>
</evidence>
<dbReference type="Gene3D" id="1.20.1440.100">
    <property type="entry name" value="SG protein - dephosphorylation function"/>
    <property type="match status" value="1"/>
</dbReference>
<evidence type="ECO:0000313" key="12">
    <source>
        <dbReference type="EMBL" id="SJZ45146.1"/>
    </source>
</evidence>
<dbReference type="PANTHER" id="PTHR43344">
    <property type="entry name" value="PHOSPHOSERINE PHOSPHATASE"/>
    <property type="match status" value="1"/>
</dbReference>
<dbReference type="InterPro" id="IPR050582">
    <property type="entry name" value="HAD-like_SerB"/>
</dbReference>
<keyword evidence="8" id="KW-0460">Magnesium</keyword>
<comment type="pathway">
    <text evidence="2">Amino-acid biosynthesis; L-serine biosynthesis; L-serine from 3-phospho-D-glycerate: step 3/3.</text>
</comment>
<dbReference type="Proteomes" id="UP000196365">
    <property type="component" value="Unassembled WGS sequence"/>
</dbReference>
<evidence type="ECO:0000256" key="3">
    <source>
        <dbReference type="ARBA" id="ARBA00009184"/>
    </source>
</evidence>
<dbReference type="EMBL" id="FUWV01000002">
    <property type="protein sequence ID" value="SJZ45146.1"/>
    <property type="molecule type" value="Genomic_DNA"/>
</dbReference>
<evidence type="ECO:0000313" key="13">
    <source>
        <dbReference type="Proteomes" id="UP000196365"/>
    </source>
</evidence>
<keyword evidence="7 12" id="KW-0378">Hydrolase</keyword>
<evidence type="ECO:0000256" key="5">
    <source>
        <dbReference type="ARBA" id="ARBA00022605"/>
    </source>
</evidence>
<dbReference type="NCBIfam" id="TIGR01490">
    <property type="entry name" value="HAD-SF-IB-hyp1"/>
    <property type="match status" value="1"/>
</dbReference>
<keyword evidence="9" id="KW-0718">Serine biosynthesis</keyword>
<evidence type="ECO:0000256" key="9">
    <source>
        <dbReference type="ARBA" id="ARBA00023299"/>
    </source>
</evidence>
<keyword evidence="13" id="KW-1185">Reference proteome</keyword>
<sequence length="241" mass="28586">MGNIAAFFDVDGTLYRDSLMIEHFKKLIKYEVLDPAIWHGKAKKTFENWDKRHGNYEDYLEEVAKIYINSMKGLNKDYIDFITNQVVKLKGDRVYRFTRDRIYWHKEQRHFIFFISGAPEFLLSKMAKKYQIDHYKGTEYYIDENNNFTGEINQMWDSNSKTKAIKDFVTQYNIDLDKSYAYGDTNGDFNMLKMVGHPIAINPVKELVINIQNDKELRDKATFIVERKDVIYKIPVNTPIL</sequence>
<comment type="catalytic activity">
    <reaction evidence="11">
        <text>O-phospho-D-serine + H2O = D-serine + phosphate</text>
        <dbReference type="Rhea" id="RHEA:24873"/>
        <dbReference type="ChEBI" id="CHEBI:15377"/>
        <dbReference type="ChEBI" id="CHEBI:35247"/>
        <dbReference type="ChEBI" id="CHEBI:43474"/>
        <dbReference type="ChEBI" id="CHEBI:58680"/>
        <dbReference type="EC" id="3.1.3.3"/>
    </reaction>
</comment>
<evidence type="ECO:0000256" key="7">
    <source>
        <dbReference type="ARBA" id="ARBA00022801"/>
    </source>
</evidence>
<dbReference type="RefSeq" id="WP_087678101.1">
    <property type="nucleotide sequence ID" value="NZ_FUWV01000002.1"/>
</dbReference>
<dbReference type="Pfam" id="PF12710">
    <property type="entry name" value="HAD"/>
    <property type="match status" value="1"/>
</dbReference>
<dbReference type="SUPFAM" id="SSF56784">
    <property type="entry name" value="HAD-like"/>
    <property type="match status" value="1"/>
</dbReference>
<comment type="similarity">
    <text evidence="3">Belongs to the HAD-like hydrolase superfamily. SerB family.</text>
</comment>
<evidence type="ECO:0000256" key="4">
    <source>
        <dbReference type="ARBA" id="ARBA00012640"/>
    </source>
</evidence>
<dbReference type="InterPro" id="IPR006385">
    <property type="entry name" value="HAD_hydro_SerB1"/>
</dbReference>
<dbReference type="NCBIfam" id="TIGR01488">
    <property type="entry name" value="HAD-SF-IB"/>
    <property type="match status" value="1"/>
</dbReference>
<dbReference type="PANTHER" id="PTHR43344:SF2">
    <property type="entry name" value="PHOSPHOSERINE PHOSPHATASE"/>
    <property type="match status" value="1"/>
</dbReference>
<comment type="catalytic activity">
    <reaction evidence="10">
        <text>O-phospho-L-serine + H2O = L-serine + phosphate</text>
        <dbReference type="Rhea" id="RHEA:21208"/>
        <dbReference type="ChEBI" id="CHEBI:15377"/>
        <dbReference type="ChEBI" id="CHEBI:33384"/>
        <dbReference type="ChEBI" id="CHEBI:43474"/>
        <dbReference type="ChEBI" id="CHEBI:57524"/>
        <dbReference type="EC" id="3.1.3.3"/>
    </reaction>
</comment>
<evidence type="ECO:0000256" key="8">
    <source>
        <dbReference type="ARBA" id="ARBA00022842"/>
    </source>
</evidence>
<evidence type="ECO:0000256" key="1">
    <source>
        <dbReference type="ARBA" id="ARBA00001946"/>
    </source>
</evidence>
<dbReference type="GO" id="GO:0036424">
    <property type="term" value="F:L-phosphoserine phosphatase activity"/>
    <property type="evidence" value="ECO:0007669"/>
    <property type="project" value="TreeGrafter"/>
</dbReference>
<dbReference type="EC" id="3.1.3.3" evidence="4"/>
<evidence type="ECO:0000256" key="2">
    <source>
        <dbReference type="ARBA" id="ARBA00005135"/>
    </source>
</evidence>
<evidence type="ECO:0000256" key="11">
    <source>
        <dbReference type="ARBA" id="ARBA00048523"/>
    </source>
</evidence>
<keyword evidence="5" id="KW-0028">Amino-acid biosynthesis</keyword>
<reference evidence="12 13" key="1">
    <citation type="submission" date="2017-02" db="EMBL/GenBank/DDBJ databases">
        <authorList>
            <person name="Peterson S.W."/>
        </authorList>
    </citation>
    <scope>NUCLEOTIDE SEQUENCE [LARGE SCALE GENOMIC DNA]</scope>
    <source>
        <strain evidence="12 13">DSM 15102</strain>
    </source>
</reference>
<dbReference type="OrthoDB" id="9794212at2"/>
<dbReference type="GO" id="GO:0000287">
    <property type="term" value="F:magnesium ion binding"/>
    <property type="evidence" value="ECO:0007669"/>
    <property type="project" value="TreeGrafter"/>
</dbReference>
<protein>
    <recommendedName>
        <fullName evidence="4">phosphoserine phosphatase</fullName>
        <ecNumber evidence="4">3.1.3.3</ecNumber>
    </recommendedName>
</protein>
<evidence type="ECO:0000256" key="10">
    <source>
        <dbReference type="ARBA" id="ARBA00048138"/>
    </source>
</evidence>
<keyword evidence="6" id="KW-0479">Metal-binding</keyword>
<dbReference type="InterPro" id="IPR023214">
    <property type="entry name" value="HAD_sf"/>
</dbReference>
<gene>
    <name evidence="12" type="ORF">SAMN02745973_00678</name>
</gene>
<dbReference type="InterPro" id="IPR036412">
    <property type="entry name" value="HAD-like_sf"/>
</dbReference>
<proteinExistence type="inferred from homology"/>